<organism evidence="4 5">
    <name type="scientific">Patella caerulea</name>
    <name type="common">Rayed Mediterranean limpet</name>
    <dbReference type="NCBI Taxonomy" id="87958"/>
    <lineage>
        <taxon>Eukaryota</taxon>
        <taxon>Metazoa</taxon>
        <taxon>Spiralia</taxon>
        <taxon>Lophotrochozoa</taxon>
        <taxon>Mollusca</taxon>
        <taxon>Gastropoda</taxon>
        <taxon>Patellogastropoda</taxon>
        <taxon>Patelloidea</taxon>
        <taxon>Patellidae</taxon>
        <taxon>Patella</taxon>
    </lineage>
</organism>
<dbReference type="SUPFAM" id="SSF53300">
    <property type="entry name" value="vWA-like"/>
    <property type="match status" value="2"/>
</dbReference>
<dbReference type="PANTHER" id="PTHR24020">
    <property type="entry name" value="COLLAGEN ALPHA"/>
    <property type="match status" value="1"/>
</dbReference>
<dbReference type="PANTHER" id="PTHR24020:SF84">
    <property type="entry name" value="VWFA DOMAIN-CONTAINING PROTEIN"/>
    <property type="match status" value="1"/>
</dbReference>
<dbReference type="Gene3D" id="3.40.50.410">
    <property type="entry name" value="von Willebrand factor, type A domain"/>
    <property type="match status" value="2"/>
</dbReference>
<keyword evidence="1" id="KW-0175">Coiled coil</keyword>
<dbReference type="PROSITE" id="PS50234">
    <property type="entry name" value="VWFA"/>
    <property type="match status" value="2"/>
</dbReference>
<feature type="chain" id="PRO_5042852302" description="VWFA domain-containing protein" evidence="2">
    <location>
        <begin position="21"/>
        <end position="449"/>
    </location>
</feature>
<dbReference type="PRINTS" id="PR00453">
    <property type="entry name" value="VWFADOMAIN"/>
</dbReference>
<dbReference type="AlphaFoldDB" id="A0AAN8K320"/>
<name>A0AAN8K320_PATCE</name>
<evidence type="ECO:0000313" key="5">
    <source>
        <dbReference type="Proteomes" id="UP001347796"/>
    </source>
</evidence>
<dbReference type="CDD" id="cd01450">
    <property type="entry name" value="vWFA_subfamily_ECM"/>
    <property type="match status" value="1"/>
</dbReference>
<reference evidence="4 5" key="1">
    <citation type="submission" date="2024-01" db="EMBL/GenBank/DDBJ databases">
        <title>The genome of the rayed Mediterranean limpet Patella caerulea (Linnaeus, 1758).</title>
        <authorList>
            <person name="Anh-Thu Weber A."/>
            <person name="Halstead-Nussloch G."/>
        </authorList>
    </citation>
    <scope>NUCLEOTIDE SEQUENCE [LARGE SCALE GENOMIC DNA]</scope>
    <source>
        <strain evidence="4">AATW-2023a</strain>
        <tissue evidence="4">Whole specimen</tissue>
    </source>
</reference>
<dbReference type="Pfam" id="PF00092">
    <property type="entry name" value="VWA"/>
    <property type="match status" value="2"/>
</dbReference>
<protein>
    <recommendedName>
        <fullName evidence="3">VWFA domain-containing protein</fullName>
    </recommendedName>
</protein>
<proteinExistence type="predicted"/>
<feature type="signal peptide" evidence="2">
    <location>
        <begin position="1"/>
        <end position="20"/>
    </location>
</feature>
<dbReference type="InterPro" id="IPR036465">
    <property type="entry name" value="vWFA_dom_sf"/>
</dbReference>
<dbReference type="InterPro" id="IPR050525">
    <property type="entry name" value="ECM_Assembly_Org"/>
</dbReference>
<evidence type="ECO:0000256" key="1">
    <source>
        <dbReference type="SAM" id="Coils"/>
    </source>
</evidence>
<evidence type="ECO:0000256" key="2">
    <source>
        <dbReference type="SAM" id="SignalP"/>
    </source>
</evidence>
<dbReference type="InterPro" id="IPR002035">
    <property type="entry name" value="VWF_A"/>
</dbReference>
<feature type="domain" description="VWFA" evidence="3">
    <location>
        <begin position="70"/>
        <end position="242"/>
    </location>
</feature>
<comment type="caution">
    <text evidence="4">The sequence shown here is derived from an EMBL/GenBank/DDBJ whole genome shotgun (WGS) entry which is preliminary data.</text>
</comment>
<accession>A0AAN8K320</accession>
<feature type="domain" description="VWFA" evidence="3">
    <location>
        <begin position="330"/>
        <end position="431"/>
    </location>
</feature>
<sequence>MHSLTLWLAVAALMIAVSVSQDADFGFGIDDNRERQLELERQREREREREQRERNRAQEIYPGCRDKVADIFFILDSSSSIYIEDYFKQRNFVRSIINRLAIDSRFTRVGALTFSDNYRVSFGINEFRDKPSLANAINDQNIPYLSGATNTASAIRYVRENVPFRNDITRAIVVLTDGYSAAPGATASEADQARREGNYLFVIGVGQYTDEREWRAIASDPDDNFMFNITDYRGLDRLQSTIAQRICSLPPLIINRLQSCFVQGNGADVLFVAGPSGASTALPIIKTLVDNIQAQPGQVQMSLQVSSCSDAENIPLSDPSAYCGPNSPNALDDFITLLRRMRANAAELRDRLRTPNQVAVLFIDDQSMFNRYEISQEARNAVRDGVEVYIVDLGVTQNRNFLERMASRRDAVFSVNDRFGGNLEGRLLRRMCDDLNESPFNVPEVPPSK</sequence>
<dbReference type="Proteomes" id="UP001347796">
    <property type="component" value="Unassembled WGS sequence"/>
</dbReference>
<keyword evidence="2" id="KW-0732">Signal</keyword>
<evidence type="ECO:0000259" key="3">
    <source>
        <dbReference type="PROSITE" id="PS50234"/>
    </source>
</evidence>
<dbReference type="SMART" id="SM00327">
    <property type="entry name" value="VWA"/>
    <property type="match status" value="1"/>
</dbReference>
<evidence type="ECO:0000313" key="4">
    <source>
        <dbReference type="EMBL" id="KAK6188212.1"/>
    </source>
</evidence>
<feature type="coiled-coil region" evidence="1">
    <location>
        <begin position="29"/>
        <end position="60"/>
    </location>
</feature>
<gene>
    <name evidence="4" type="ORF">SNE40_004441</name>
</gene>
<keyword evidence="5" id="KW-1185">Reference proteome</keyword>
<dbReference type="EMBL" id="JAZGQO010000003">
    <property type="protein sequence ID" value="KAK6188212.1"/>
    <property type="molecule type" value="Genomic_DNA"/>
</dbReference>